<sequence>MTTWLAALGGLLFAAACLLAARDVPSRGGLRLSITKSTQSLVNVVPCVRRGVPTHAHPDDRSERGMSVPRRGFLNAVSSVTALRILGNPLAAHAFEKLPQGYAKVQSKLDGYKFYVPDFWLLSKTSGNDAAYENPLDFQQNLFVSISGATRFSSITDVGSPEEVARDIEKKILKEFMSTRIGVRRDSQIVSATPRQGKDGSVYYDVQVRVKSFASRNQLAVTAEEMEKGMEQEFDRTYVTSIGVANNRVYDLRLQTGTDALQSSKGTFDTIMASFEVSEVKCPTMDSCKANGAKIVKKLPEKNPSAF</sequence>
<feature type="signal peptide" evidence="1">
    <location>
        <begin position="1"/>
        <end position="20"/>
    </location>
</feature>
<dbReference type="GO" id="GO:0015979">
    <property type="term" value="P:photosynthesis"/>
    <property type="evidence" value="ECO:0007669"/>
    <property type="project" value="InterPro"/>
</dbReference>
<organism evidence="3">
    <name type="scientific">Lotharella oceanica</name>
    <dbReference type="NCBI Taxonomy" id="641309"/>
    <lineage>
        <taxon>Eukaryota</taxon>
        <taxon>Sar</taxon>
        <taxon>Rhizaria</taxon>
        <taxon>Cercozoa</taxon>
        <taxon>Chlorarachniophyceae</taxon>
        <taxon>Lotharella</taxon>
    </lineage>
</organism>
<dbReference type="PANTHER" id="PTHR31407:SF15">
    <property type="entry name" value="PSBP DOMAIN-CONTAINING PROTEIN 1, CHLOROPLASTIC"/>
    <property type="match status" value="1"/>
</dbReference>
<gene>
    <name evidence="3" type="ORF">LSP00402_LOCUS22154</name>
</gene>
<dbReference type="GO" id="GO:0005509">
    <property type="term" value="F:calcium ion binding"/>
    <property type="evidence" value="ECO:0007669"/>
    <property type="project" value="InterPro"/>
</dbReference>
<accession>A0A7S2XH31</accession>
<feature type="domain" description="PsbP C-terminal" evidence="2">
    <location>
        <begin position="101"/>
        <end position="277"/>
    </location>
</feature>
<keyword evidence="1" id="KW-0732">Signal</keyword>
<dbReference type="InterPro" id="IPR016123">
    <property type="entry name" value="Mog1/PsbP_a/b/a-sand"/>
</dbReference>
<dbReference type="GO" id="GO:0009523">
    <property type="term" value="C:photosystem II"/>
    <property type="evidence" value="ECO:0007669"/>
    <property type="project" value="InterPro"/>
</dbReference>
<name>A0A7S2XH31_9EUKA</name>
<dbReference type="Gene3D" id="3.40.1000.10">
    <property type="entry name" value="Mog1/PsbP, alpha/beta/alpha sandwich"/>
    <property type="match status" value="1"/>
</dbReference>
<protein>
    <recommendedName>
        <fullName evidence="2">PsbP C-terminal domain-containing protein</fullName>
    </recommendedName>
</protein>
<dbReference type="SUPFAM" id="SSF55724">
    <property type="entry name" value="Mog1p/PsbP-like"/>
    <property type="match status" value="1"/>
</dbReference>
<dbReference type="EMBL" id="HBHP01035996">
    <property type="protein sequence ID" value="CAD9778138.1"/>
    <property type="molecule type" value="Transcribed_RNA"/>
</dbReference>
<dbReference type="PANTHER" id="PTHR31407">
    <property type="match status" value="1"/>
</dbReference>
<evidence type="ECO:0000313" key="3">
    <source>
        <dbReference type="EMBL" id="CAD9778138.1"/>
    </source>
</evidence>
<proteinExistence type="predicted"/>
<reference evidence="3" key="1">
    <citation type="submission" date="2021-01" db="EMBL/GenBank/DDBJ databases">
        <authorList>
            <person name="Corre E."/>
            <person name="Pelletier E."/>
            <person name="Niang G."/>
            <person name="Scheremetjew M."/>
            <person name="Finn R."/>
            <person name="Kale V."/>
            <person name="Holt S."/>
            <person name="Cochrane G."/>
            <person name="Meng A."/>
            <person name="Brown T."/>
            <person name="Cohen L."/>
        </authorList>
    </citation>
    <scope>NUCLEOTIDE SEQUENCE</scope>
    <source>
        <strain evidence="3">CCMP622</strain>
    </source>
</reference>
<dbReference type="Pfam" id="PF01789">
    <property type="entry name" value="PsbP"/>
    <property type="match status" value="1"/>
</dbReference>
<dbReference type="AlphaFoldDB" id="A0A7S2XH31"/>
<evidence type="ECO:0000256" key="1">
    <source>
        <dbReference type="SAM" id="SignalP"/>
    </source>
</evidence>
<evidence type="ECO:0000259" key="2">
    <source>
        <dbReference type="Pfam" id="PF01789"/>
    </source>
</evidence>
<feature type="chain" id="PRO_5031074600" description="PsbP C-terminal domain-containing protein" evidence="1">
    <location>
        <begin position="21"/>
        <end position="307"/>
    </location>
</feature>
<dbReference type="GO" id="GO:0019898">
    <property type="term" value="C:extrinsic component of membrane"/>
    <property type="evidence" value="ECO:0007669"/>
    <property type="project" value="InterPro"/>
</dbReference>
<dbReference type="InterPro" id="IPR002683">
    <property type="entry name" value="PsbP_C"/>
</dbReference>